<proteinExistence type="predicted"/>
<organism evidence="2 3">
    <name type="scientific">Polyplax serrata</name>
    <name type="common">Common mouse louse</name>
    <dbReference type="NCBI Taxonomy" id="468196"/>
    <lineage>
        <taxon>Eukaryota</taxon>
        <taxon>Metazoa</taxon>
        <taxon>Ecdysozoa</taxon>
        <taxon>Arthropoda</taxon>
        <taxon>Hexapoda</taxon>
        <taxon>Insecta</taxon>
        <taxon>Pterygota</taxon>
        <taxon>Neoptera</taxon>
        <taxon>Paraneoptera</taxon>
        <taxon>Psocodea</taxon>
        <taxon>Troctomorpha</taxon>
        <taxon>Phthiraptera</taxon>
        <taxon>Anoplura</taxon>
        <taxon>Polyplacidae</taxon>
        <taxon>Polyplax</taxon>
    </lineage>
</organism>
<gene>
    <name evidence="2" type="ORF">RUM43_003954</name>
</gene>
<dbReference type="Proteomes" id="UP001372834">
    <property type="component" value="Unassembled WGS sequence"/>
</dbReference>
<feature type="region of interest" description="Disordered" evidence="1">
    <location>
        <begin position="1"/>
        <end position="61"/>
    </location>
</feature>
<dbReference type="EMBL" id="JAWJWE010000002">
    <property type="protein sequence ID" value="KAK6642452.1"/>
    <property type="molecule type" value="Genomic_DNA"/>
</dbReference>
<evidence type="ECO:0000256" key="1">
    <source>
        <dbReference type="SAM" id="MobiDB-lite"/>
    </source>
</evidence>
<dbReference type="AlphaFoldDB" id="A0AAN8S917"/>
<accession>A0AAN8S917</accession>
<name>A0AAN8S917_POLSC</name>
<reference evidence="2 3" key="1">
    <citation type="submission" date="2023-10" db="EMBL/GenBank/DDBJ databases">
        <title>Genomes of two closely related lineages of the louse Polyplax serrata with different host specificities.</title>
        <authorList>
            <person name="Martinu J."/>
            <person name="Tarabai H."/>
            <person name="Stefka J."/>
            <person name="Hypsa V."/>
        </authorList>
    </citation>
    <scope>NUCLEOTIDE SEQUENCE [LARGE SCALE GENOMIC DNA]</scope>
    <source>
        <strain evidence="2">HR10_N</strain>
    </source>
</reference>
<evidence type="ECO:0000313" key="2">
    <source>
        <dbReference type="EMBL" id="KAK6642452.1"/>
    </source>
</evidence>
<evidence type="ECO:0000313" key="3">
    <source>
        <dbReference type="Proteomes" id="UP001372834"/>
    </source>
</evidence>
<sequence>MMVSGKPLNFLKDSTRQIEGEKWSVEEAEEEGEEGTQGPEREAQKKQELRQEKIKHDQETWQYKQTNSNEFPSRILPVYSTVQLGAVTEVLHQTTT</sequence>
<protein>
    <submittedName>
        <fullName evidence="2">Uncharacterized protein</fullName>
    </submittedName>
</protein>
<feature type="compositionally biased region" description="Basic and acidic residues" evidence="1">
    <location>
        <begin position="13"/>
        <end position="25"/>
    </location>
</feature>
<comment type="caution">
    <text evidence="2">The sequence shown here is derived from an EMBL/GenBank/DDBJ whole genome shotgun (WGS) entry which is preliminary data.</text>
</comment>
<feature type="compositionally biased region" description="Basic and acidic residues" evidence="1">
    <location>
        <begin position="39"/>
        <end position="59"/>
    </location>
</feature>